<gene>
    <name evidence="1" type="ORF">DSO57_1039831</name>
</gene>
<evidence type="ECO:0000313" key="2">
    <source>
        <dbReference type="Proteomes" id="UP001165960"/>
    </source>
</evidence>
<name>A0ACC2S5T8_9FUNG</name>
<protein>
    <submittedName>
        <fullName evidence="1">Uncharacterized protein</fullName>
    </submittedName>
</protein>
<evidence type="ECO:0000313" key="1">
    <source>
        <dbReference type="EMBL" id="KAJ9057729.1"/>
    </source>
</evidence>
<comment type="caution">
    <text evidence="1">The sequence shown here is derived from an EMBL/GenBank/DDBJ whole genome shotgun (WGS) entry which is preliminary data.</text>
</comment>
<sequence length="104" mass="11742">MEGNSSTEAGKVESMISRSRLSHAKLLITASSEKRRPLERSQRPEGSFLRSQADEEIFPHRAGEVDYRSSRNEAKENTINLATGSIIVKISTKFGRDWEVFQES</sequence>
<dbReference type="EMBL" id="QTSX02005771">
    <property type="protein sequence ID" value="KAJ9057729.1"/>
    <property type="molecule type" value="Genomic_DNA"/>
</dbReference>
<organism evidence="1 2">
    <name type="scientific">Entomophthora muscae</name>
    <dbReference type="NCBI Taxonomy" id="34485"/>
    <lineage>
        <taxon>Eukaryota</taxon>
        <taxon>Fungi</taxon>
        <taxon>Fungi incertae sedis</taxon>
        <taxon>Zoopagomycota</taxon>
        <taxon>Entomophthoromycotina</taxon>
        <taxon>Entomophthoromycetes</taxon>
        <taxon>Entomophthorales</taxon>
        <taxon>Entomophthoraceae</taxon>
        <taxon>Entomophthora</taxon>
    </lineage>
</organism>
<reference evidence="1" key="1">
    <citation type="submission" date="2022-04" db="EMBL/GenBank/DDBJ databases">
        <title>Genome of the entomopathogenic fungus Entomophthora muscae.</title>
        <authorList>
            <person name="Elya C."/>
            <person name="Lovett B.R."/>
            <person name="Lee E."/>
            <person name="Macias A.M."/>
            <person name="Hajek A.E."/>
            <person name="De Bivort B.L."/>
            <person name="Kasson M.T."/>
            <person name="De Fine Licht H.H."/>
            <person name="Stajich J.E."/>
        </authorList>
    </citation>
    <scope>NUCLEOTIDE SEQUENCE</scope>
    <source>
        <strain evidence="1">Berkeley</strain>
    </source>
</reference>
<dbReference type="Proteomes" id="UP001165960">
    <property type="component" value="Unassembled WGS sequence"/>
</dbReference>
<accession>A0ACC2S5T8</accession>
<proteinExistence type="predicted"/>
<keyword evidence="2" id="KW-1185">Reference proteome</keyword>